<evidence type="ECO:0000259" key="1">
    <source>
        <dbReference type="PROSITE" id="PS50042"/>
    </source>
</evidence>
<dbReference type="SUPFAM" id="SSF51206">
    <property type="entry name" value="cAMP-binding domain-like"/>
    <property type="match status" value="1"/>
</dbReference>
<protein>
    <recommendedName>
        <fullName evidence="1">Cyclic nucleotide-binding domain-containing protein</fullName>
    </recommendedName>
</protein>
<dbReference type="PROSITE" id="PS50042">
    <property type="entry name" value="CNMP_BINDING_3"/>
    <property type="match status" value="1"/>
</dbReference>
<dbReference type="Gene3D" id="2.60.120.10">
    <property type="entry name" value="Jelly Rolls"/>
    <property type="match status" value="1"/>
</dbReference>
<dbReference type="AlphaFoldDB" id="A0A5J4NXC5"/>
<name>A0A5J4NXC5_9TREM</name>
<reference evidence="2 3" key="1">
    <citation type="journal article" date="2019" name="Gigascience">
        <title>Whole-genome sequence of the oriental lung fluke Paragonimus westermani.</title>
        <authorList>
            <person name="Oey H."/>
            <person name="Zakrzewski M."/>
            <person name="Narain K."/>
            <person name="Devi K.R."/>
            <person name="Agatsuma T."/>
            <person name="Nawaratna S."/>
            <person name="Gobert G.N."/>
            <person name="Jones M.K."/>
            <person name="Ragan M.A."/>
            <person name="McManus D.P."/>
            <person name="Krause L."/>
        </authorList>
    </citation>
    <scope>NUCLEOTIDE SEQUENCE [LARGE SCALE GENOMIC DNA]</scope>
    <source>
        <strain evidence="2 3">IND2009</strain>
    </source>
</reference>
<sequence length="471" mass="53937">MDESALNHIAAVLNKPPAHRLETETKQVADWLKRKVKLLEQVSMEILVALVKECGSETRLENELIIREGDIGDCMYILLSGSASVHQLCDLDQEREEKFSKFEKPGTPLCDSKISATERPSISCAERLGQIVSDFNELGPCVGTLRTSCIGDLELLLGCQPYIFSVQTTATTSLMFMNKRNAQRHFLGHNDRRGGKIPVTVRLMQSGLREEAITRLECRLTHMPHMHTPLMHNCLIKLKTIHKKQLELLKPYFDNLKKLFEPRSRAGMPSWRSITGHDYRRSTTMSRPRENISIHTVHTNTLKQTLPHIKPKHDKDKFVDPTEMKELENGSDIEKERVSELELRRLQEGTHSTLKSEADNIEHSHFIYDQELEKAVSLNSDVKFNRLRRKRDLNDRTNLDIIAVGQQRALSRGASGSPPNQLLSCQLNLERERTNLIREQITQFLLDVKLFQGQPTESLNRPVSKVCFVLR</sequence>
<keyword evidence="3" id="KW-1185">Reference proteome</keyword>
<dbReference type="InterPro" id="IPR000595">
    <property type="entry name" value="cNMP-bd_dom"/>
</dbReference>
<comment type="caution">
    <text evidence="2">The sequence shown here is derived from an EMBL/GenBank/DDBJ whole genome shotgun (WGS) entry which is preliminary data.</text>
</comment>
<evidence type="ECO:0000313" key="3">
    <source>
        <dbReference type="Proteomes" id="UP000324629"/>
    </source>
</evidence>
<feature type="domain" description="Cyclic nucleotide-binding" evidence="1">
    <location>
        <begin position="38"/>
        <end position="85"/>
    </location>
</feature>
<gene>
    <name evidence="2" type="ORF">DEA37_0002348</name>
</gene>
<dbReference type="InterPro" id="IPR014710">
    <property type="entry name" value="RmlC-like_jellyroll"/>
</dbReference>
<evidence type="ECO:0000313" key="2">
    <source>
        <dbReference type="EMBL" id="KAA3680357.1"/>
    </source>
</evidence>
<organism evidence="2 3">
    <name type="scientific">Paragonimus westermani</name>
    <dbReference type="NCBI Taxonomy" id="34504"/>
    <lineage>
        <taxon>Eukaryota</taxon>
        <taxon>Metazoa</taxon>
        <taxon>Spiralia</taxon>
        <taxon>Lophotrochozoa</taxon>
        <taxon>Platyhelminthes</taxon>
        <taxon>Trematoda</taxon>
        <taxon>Digenea</taxon>
        <taxon>Plagiorchiida</taxon>
        <taxon>Troglotremata</taxon>
        <taxon>Troglotrematidae</taxon>
        <taxon>Paragonimus</taxon>
    </lineage>
</organism>
<dbReference type="InterPro" id="IPR018490">
    <property type="entry name" value="cNMP-bd_dom_sf"/>
</dbReference>
<dbReference type="CDD" id="cd00038">
    <property type="entry name" value="CAP_ED"/>
    <property type="match status" value="1"/>
</dbReference>
<dbReference type="EMBL" id="QNGE01000465">
    <property type="protein sequence ID" value="KAA3680357.1"/>
    <property type="molecule type" value="Genomic_DNA"/>
</dbReference>
<accession>A0A5J4NXC5</accession>
<proteinExistence type="predicted"/>
<dbReference type="PROSITE" id="PS00888">
    <property type="entry name" value="CNMP_BINDING_1"/>
    <property type="match status" value="1"/>
</dbReference>
<dbReference type="Proteomes" id="UP000324629">
    <property type="component" value="Unassembled WGS sequence"/>
</dbReference>
<dbReference type="InterPro" id="IPR018488">
    <property type="entry name" value="cNMP-bd_CS"/>
</dbReference>